<comment type="caution">
    <text evidence="5">The sequence shown here is derived from an EMBL/GenBank/DDBJ whole genome shotgun (WGS) entry which is preliminary data.</text>
</comment>
<dbReference type="AlphaFoldDB" id="A0A1Y1Q8N4"/>
<proteinExistence type="inferred from homology"/>
<evidence type="ECO:0000313" key="6">
    <source>
        <dbReference type="Proteomes" id="UP000192491"/>
    </source>
</evidence>
<dbReference type="PANTHER" id="PTHR33397">
    <property type="entry name" value="UPF0331 PROTEIN YUTE"/>
    <property type="match status" value="1"/>
</dbReference>
<dbReference type="GO" id="GO:0004540">
    <property type="term" value="F:RNA nuclease activity"/>
    <property type="evidence" value="ECO:0007669"/>
    <property type="project" value="InterPro"/>
</dbReference>
<name>A0A1Y1Q8N4_9GAMM</name>
<keyword evidence="2" id="KW-0540">Nuclease</keyword>
<reference evidence="5 6" key="1">
    <citation type="submission" date="2017-01" db="EMBL/GenBank/DDBJ databases">
        <title>Novel large sulfur bacteria in the metagenomes of groundwater-fed chemosynthetic microbial mats in the Lake Huron basin.</title>
        <authorList>
            <person name="Sharrar A.M."/>
            <person name="Flood B.E."/>
            <person name="Bailey J.V."/>
            <person name="Jones D.S."/>
            <person name="Biddanda B."/>
            <person name="Ruberg S.A."/>
            <person name="Marcus D.N."/>
            <person name="Dick G.J."/>
        </authorList>
    </citation>
    <scope>NUCLEOTIDE SEQUENCE [LARGE SCALE GENOMIC DNA]</scope>
    <source>
        <strain evidence="5">A8</strain>
    </source>
</reference>
<accession>A0A1Y1Q8N4</accession>
<dbReference type="InterPro" id="IPR037038">
    <property type="entry name" value="HepT-like_sf"/>
</dbReference>
<dbReference type="GO" id="GO:0016787">
    <property type="term" value="F:hydrolase activity"/>
    <property type="evidence" value="ECO:0007669"/>
    <property type="project" value="UniProtKB-KW"/>
</dbReference>
<dbReference type="EMBL" id="MTEJ01000698">
    <property type="protein sequence ID" value="OQW99422.1"/>
    <property type="molecule type" value="Genomic_DNA"/>
</dbReference>
<evidence type="ECO:0000256" key="3">
    <source>
        <dbReference type="ARBA" id="ARBA00022801"/>
    </source>
</evidence>
<evidence type="ECO:0008006" key="7">
    <source>
        <dbReference type="Google" id="ProtNLM"/>
    </source>
</evidence>
<dbReference type="InterPro" id="IPR052379">
    <property type="entry name" value="Type_VII_TA_RNase"/>
</dbReference>
<protein>
    <recommendedName>
        <fullName evidence="7">DUF86 domain-containing protein</fullName>
    </recommendedName>
</protein>
<evidence type="ECO:0000256" key="4">
    <source>
        <dbReference type="ARBA" id="ARBA00024207"/>
    </source>
</evidence>
<dbReference type="Gene3D" id="1.20.120.580">
    <property type="entry name" value="bsu32300-like"/>
    <property type="match status" value="1"/>
</dbReference>
<organism evidence="5 6">
    <name type="scientific">Thiothrix lacustris</name>
    <dbReference type="NCBI Taxonomy" id="525917"/>
    <lineage>
        <taxon>Bacteria</taxon>
        <taxon>Pseudomonadati</taxon>
        <taxon>Pseudomonadota</taxon>
        <taxon>Gammaproteobacteria</taxon>
        <taxon>Thiotrichales</taxon>
        <taxon>Thiotrichaceae</taxon>
        <taxon>Thiothrix</taxon>
    </lineage>
</organism>
<keyword evidence="1" id="KW-1277">Toxin-antitoxin system</keyword>
<sequence length="143" mass="16346">MLDSVLNKKDSLERCIQQIHRYYTLPSDKPFTEDFMKQDAISVNLQRAAQLCIDLANITIRRGKLGLPKDSSDSFSLLVEAGIIDKTMGLHLKGMVGFRNVLVHEYTKLDLSIMVDVIENHLDELIVPNLFSYNSRMTTFEHC</sequence>
<evidence type="ECO:0000313" key="5">
    <source>
        <dbReference type="EMBL" id="OQW99422.1"/>
    </source>
</evidence>
<dbReference type="PANTHER" id="PTHR33397:SF3">
    <property type="entry name" value="MRNA NUCLEASE HEPT"/>
    <property type="match status" value="1"/>
</dbReference>
<dbReference type="Proteomes" id="UP000192491">
    <property type="component" value="Unassembled WGS sequence"/>
</dbReference>
<keyword evidence="3" id="KW-0378">Hydrolase</keyword>
<gene>
    <name evidence="5" type="ORF">BWK73_50505</name>
</gene>
<comment type="similarity">
    <text evidence="4">Belongs to the HepT RNase toxin family.</text>
</comment>
<dbReference type="InterPro" id="IPR008201">
    <property type="entry name" value="HepT-like"/>
</dbReference>
<dbReference type="Pfam" id="PF01934">
    <property type="entry name" value="HepT-like"/>
    <property type="match status" value="1"/>
</dbReference>
<dbReference type="NCBIfam" id="NF047751">
    <property type="entry name" value="HepT_toxin"/>
    <property type="match status" value="1"/>
</dbReference>
<evidence type="ECO:0000256" key="2">
    <source>
        <dbReference type="ARBA" id="ARBA00022722"/>
    </source>
</evidence>
<evidence type="ECO:0000256" key="1">
    <source>
        <dbReference type="ARBA" id="ARBA00022649"/>
    </source>
</evidence>
<dbReference type="GO" id="GO:0110001">
    <property type="term" value="C:toxin-antitoxin complex"/>
    <property type="evidence" value="ECO:0007669"/>
    <property type="project" value="InterPro"/>
</dbReference>